<dbReference type="Proteomes" id="UP000694416">
    <property type="component" value="Unplaced"/>
</dbReference>
<sequence length="50" mass="5950">MKWEDGRPGEQQQEETLVMHRSSLSRLRKQLQPTHCKYEGPRKAGRLWSV</sequence>
<proteinExistence type="predicted"/>
<evidence type="ECO:0000313" key="2">
    <source>
        <dbReference type="Proteomes" id="UP000694416"/>
    </source>
</evidence>
<dbReference type="AlphaFoldDB" id="A0A8C9H8Z9"/>
<protein>
    <submittedName>
        <fullName evidence="1">Uncharacterized protein</fullName>
    </submittedName>
</protein>
<reference evidence="1" key="2">
    <citation type="submission" date="2025-09" db="UniProtKB">
        <authorList>
            <consortium name="Ensembl"/>
        </authorList>
    </citation>
    <scope>IDENTIFICATION</scope>
</reference>
<evidence type="ECO:0000313" key="1">
    <source>
        <dbReference type="Ensembl" id="ENSPTEP00000012883.1"/>
    </source>
</evidence>
<reference evidence="1" key="1">
    <citation type="submission" date="2025-08" db="UniProtKB">
        <authorList>
            <consortium name="Ensembl"/>
        </authorList>
    </citation>
    <scope>IDENTIFICATION</scope>
</reference>
<name>A0A8C9H8Z9_9PRIM</name>
<dbReference type="Ensembl" id="ENSPTET00000019387.1">
    <property type="protein sequence ID" value="ENSPTEP00000012883.1"/>
    <property type="gene ID" value="ENSPTEG00000014478.1"/>
</dbReference>
<keyword evidence="2" id="KW-1185">Reference proteome</keyword>
<organism evidence="1 2">
    <name type="scientific">Piliocolobus tephrosceles</name>
    <name type="common">Ugandan red Colobus</name>
    <dbReference type="NCBI Taxonomy" id="591936"/>
    <lineage>
        <taxon>Eukaryota</taxon>
        <taxon>Metazoa</taxon>
        <taxon>Chordata</taxon>
        <taxon>Craniata</taxon>
        <taxon>Vertebrata</taxon>
        <taxon>Euteleostomi</taxon>
        <taxon>Mammalia</taxon>
        <taxon>Eutheria</taxon>
        <taxon>Euarchontoglires</taxon>
        <taxon>Primates</taxon>
        <taxon>Haplorrhini</taxon>
        <taxon>Catarrhini</taxon>
        <taxon>Cercopithecidae</taxon>
        <taxon>Colobinae</taxon>
        <taxon>Piliocolobus</taxon>
    </lineage>
</organism>
<accession>A0A8C9H8Z9</accession>